<reference evidence="2" key="1">
    <citation type="journal article" date="2022" name="Int. J. Mol. Sci.">
        <title>Draft Genome of Tanacetum Coccineum: Genomic Comparison of Closely Related Tanacetum-Family Plants.</title>
        <authorList>
            <person name="Yamashiro T."/>
            <person name="Shiraishi A."/>
            <person name="Nakayama K."/>
            <person name="Satake H."/>
        </authorList>
    </citation>
    <scope>NUCLEOTIDE SEQUENCE</scope>
</reference>
<name>A0ABQ4WRD3_9ASTR</name>
<protein>
    <submittedName>
        <fullName evidence="2">Uncharacterized protein</fullName>
    </submittedName>
</protein>
<evidence type="ECO:0000313" key="3">
    <source>
        <dbReference type="Proteomes" id="UP001151760"/>
    </source>
</evidence>
<keyword evidence="3" id="KW-1185">Reference proteome</keyword>
<gene>
    <name evidence="2" type="ORF">Tco_0628793</name>
</gene>
<dbReference type="EMBL" id="BQNB010008868">
    <property type="protein sequence ID" value="GJS55431.1"/>
    <property type="molecule type" value="Genomic_DNA"/>
</dbReference>
<evidence type="ECO:0000256" key="1">
    <source>
        <dbReference type="SAM" id="MobiDB-lite"/>
    </source>
</evidence>
<feature type="region of interest" description="Disordered" evidence="1">
    <location>
        <begin position="48"/>
        <end position="94"/>
    </location>
</feature>
<comment type="caution">
    <text evidence="2">The sequence shown here is derived from an EMBL/GenBank/DDBJ whole genome shotgun (WGS) entry which is preliminary data.</text>
</comment>
<organism evidence="2 3">
    <name type="scientific">Tanacetum coccineum</name>
    <dbReference type="NCBI Taxonomy" id="301880"/>
    <lineage>
        <taxon>Eukaryota</taxon>
        <taxon>Viridiplantae</taxon>
        <taxon>Streptophyta</taxon>
        <taxon>Embryophyta</taxon>
        <taxon>Tracheophyta</taxon>
        <taxon>Spermatophyta</taxon>
        <taxon>Magnoliopsida</taxon>
        <taxon>eudicotyledons</taxon>
        <taxon>Gunneridae</taxon>
        <taxon>Pentapetalae</taxon>
        <taxon>asterids</taxon>
        <taxon>campanulids</taxon>
        <taxon>Asterales</taxon>
        <taxon>Asteraceae</taxon>
        <taxon>Asteroideae</taxon>
        <taxon>Anthemideae</taxon>
        <taxon>Anthemidinae</taxon>
        <taxon>Tanacetum</taxon>
    </lineage>
</organism>
<sequence>MQEVILFYNGLGIPTRQILDSRGAIPSKTAADAKVAITPCVLASDEEIEGPMTDQPLSADASPIALSPGYIADSDLEEDKEDPEEDPSDHPADG</sequence>
<proteinExistence type="predicted"/>
<accession>A0ABQ4WRD3</accession>
<dbReference type="Proteomes" id="UP001151760">
    <property type="component" value="Unassembled WGS sequence"/>
</dbReference>
<reference evidence="2" key="2">
    <citation type="submission" date="2022-01" db="EMBL/GenBank/DDBJ databases">
        <authorList>
            <person name="Yamashiro T."/>
            <person name="Shiraishi A."/>
            <person name="Satake H."/>
            <person name="Nakayama K."/>
        </authorList>
    </citation>
    <scope>NUCLEOTIDE SEQUENCE</scope>
</reference>
<feature type="compositionally biased region" description="Acidic residues" evidence="1">
    <location>
        <begin position="74"/>
        <end position="87"/>
    </location>
</feature>
<evidence type="ECO:0000313" key="2">
    <source>
        <dbReference type="EMBL" id="GJS55431.1"/>
    </source>
</evidence>